<evidence type="ECO:0000259" key="2">
    <source>
        <dbReference type="Pfam" id="PF09832"/>
    </source>
</evidence>
<feature type="domain" description="DUF2059" evidence="2">
    <location>
        <begin position="90"/>
        <end position="147"/>
    </location>
</feature>
<organism evidence="3 4">
    <name type="scientific">Alkalimarinus alittae</name>
    <dbReference type="NCBI Taxonomy" id="2961619"/>
    <lineage>
        <taxon>Bacteria</taxon>
        <taxon>Pseudomonadati</taxon>
        <taxon>Pseudomonadota</taxon>
        <taxon>Gammaproteobacteria</taxon>
        <taxon>Alteromonadales</taxon>
        <taxon>Alteromonadaceae</taxon>
        <taxon>Alkalimarinus</taxon>
    </lineage>
</organism>
<dbReference type="Proteomes" id="UP001163739">
    <property type="component" value="Chromosome"/>
</dbReference>
<keyword evidence="1" id="KW-0732">Signal</keyword>
<evidence type="ECO:0000313" key="4">
    <source>
        <dbReference type="Proteomes" id="UP001163739"/>
    </source>
</evidence>
<sequence length="166" mass="18945">MMYIRIVVLLSLMVSASLANADADRQRLLAEEMLEVSQASSVLDNMSAQVNAMFSQTVQQMNLSEEKKAEAAKYQQRLNEIMEEELSWSKLKGQFVDVYVDVFSEEELKELVAFYKSPLGKKLIVKMPQLMQESMGLAQKQMQSIIPKIKQLSQEMQAELYQQPNG</sequence>
<dbReference type="InterPro" id="IPR018637">
    <property type="entry name" value="DUF2059"/>
</dbReference>
<reference evidence="3" key="1">
    <citation type="submission" date="2022-06" db="EMBL/GenBank/DDBJ databases">
        <title>Alkalimarinus sp. nov., isolated from gut of a Alitta virens.</title>
        <authorList>
            <person name="Yang A.I."/>
            <person name="Shin N.-R."/>
        </authorList>
    </citation>
    <scope>NUCLEOTIDE SEQUENCE</scope>
    <source>
        <strain evidence="3">A2M4</strain>
    </source>
</reference>
<feature type="signal peptide" evidence="1">
    <location>
        <begin position="1"/>
        <end position="21"/>
    </location>
</feature>
<evidence type="ECO:0000313" key="3">
    <source>
        <dbReference type="EMBL" id="UZE95658.1"/>
    </source>
</evidence>
<name>A0ABY6N0Q3_9ALTE</name>
<protein>
    <submittedName>
        <fullName evidence="3">DUF2059 domain-containing protein</fullName>
    </submittedName>
</protein>
<evidence type="ECO:0000256" key="1">
    <source>
        <dbReference type="SAM" id="SignalP"/>
    </source>
</evidence>
<keyword evidence="4" id="KW-1185">Reference proteome</keyword>
<accession>A0ABY6N0Q3</accession>
<dbReference type="RefSeq" id="WP_265047148.1">
    <property type="nucleotide sequence ID" value="NZ_CP100390.1"/>
</dbReference>
<dbReference type="EMBL" id="CP100390">
    <property type="protein sequence ID" value="UZE95658.1"/>
    <property type="molecule type" value="Genomic_DNA"/>
</dbReference>
<dbReference type="Pfam" id="PF09832">
    <property type="entry name" value="DUF2059"/>
    <property type="match status" value="1"/>
</dbReference>
<proteinExistence type="predicted"/>
<gene>
    <name evidence="3" type="ORF">NKI27_16590</name>
</gene>
<feature type="chain" id="PRO_5047548545" evidence="1">
    <location>
        <begin position="22"/>
        <end position="166"/>
    </location>
</feature>